<dbReference type="Proteomes" id="UP000580568">
    <property type="component" value="Unassembled WGS sequence"/>
</dbReference>
<evidence type="ECO:0000313" key="3">
    <source>
        <dbReference type="EMBL" id="GFP76704.1"/>
    </source>
</evidence>
<name>A0A6V8SHK4_9CLOT</name>
<evidence type="ECO:0000256" key="2">
    <source>
        <dbReference type="SAM" id="Phobius"/>
    </source>
</evidence>
<dbReference type="NCBIfam" id="TIGR02830">
    <property type="entry name" value="spore_III_AG"/>
    <property type="match status" value="1"/>
</dbReference>
<proteinExistence type="predicted"/>
<comment type="caution">
    <text evidence="3">The sequence shown here is derived from an EMBL/GenBank/DDBJ whole genome shotgun (WGS) entry which is preliminary data.</text>
</comment>
<keyword evidence="2" id="KW-0472">Membrane</keyword>
<dbReference type="InterPro" id="IPR014195">
    <property type="entry name" value="Spore_III_AG"/>
</dbReference>
<protein>
    <recommendedName>
        <fullName evidence="5">Stage III sporulation protein AG</fullName>
    </recommendedName>
</protein>
<dbReference type="AlphaFoldDB" id="A0A6V8SHK4"/>
<feature type="region of interest" description="Disordered" evidence="1">
    <location>
        <begin position="49"/>
        <end position="74"/>
    </location>
</feature>
<sequence>MDFSKLFQKLKNSSEGAKTKNLILICLTFIFIYIVFTFFTNKPMIPTFSSNQNSTQQSDSTDKQTRQQYEDEQKSQLKNILKQIEGVGNVDVMITFESDETKVPAVDTNSQKNTNETTDKEGGKQSNSQESDSSKVVITSNSSGNEPLIVKTYKPKVVGVVVVAEGSENSKIKYDISKAVSNLYNLPMDKVNVYPMKK</sequence>
<dbReference type="EMBL" id="BLZR01000001">
    <property type="protein sequence ID" value="GFP76704.1"/>
    <property type="molecule type" value="Genomic_DNA"/>
</dbReference>
<feature type="region of interest" description="Disordered" evidence="1">
    <location>
        <begin position="103"/>
        <end position="141"/>
    </location>
</feature>
<feature type="compositionally biased region" description="Polar residues" evidence="1">
    <location>
        <begin position="124"/>
        <end position="141"/>
    </location>
</feature>
<feature type="transmembrane region" description="Helical" evidence="2">
    <location>
        <begin position="21"/>
        <end position="39"/>
    </location>
</feature>
<reference evidence="3 4" key="1">
    <citation type="submission" date="2020-07" db="EMBL/GenBank/DDBJ databases">
        <title>A new beta-1,3-glucan-decomposing anaerobic bacterium isolated from anoxic soil subjected to biological soil disinfestation.</title>
        <authorList>
            <person name="Ueki A."/>
            <person name="Tonouchi A."/>
        </authorList>
    </citation>
    <scope>NUCLEOTIDE SEQUENCE [LARGE SCALE GENOMIC DNA]</scope>
    <source>
        <strain evidence="3 4">TW1</strain>
    </source>
</reference>
<feature type="compositionally biased region" description="Polar residues" evidence="1">
    <location>
        <begin position="107"/>
        <end position="116"/>
    </location>
</feature>
<dbReference type="RefSeq" id="WP_183278116.1">
    <property type="nucleotide sequence ID" value="NZ_BLZR01000001.1"/>
</dbReference>
<evidence type="ECO:0008006" key="5">
    <source>
        <dbReference type="Google" id="ProtNLM"/>
    </source>
</evidence>
<keyword evidence="2" id="KW-0812">Transmembrane</keyword>
<organism evidence="3 4">
    <name type="scientific">Clostridium fungisolvens</name>
    <dbReference type="NCBI Taxonomy" id="1604897"/>
    <lineage>
        <taxon>Bacteria</taxon>
        <taxon>Bacillati</taxon>
        <taxon>Bacillota</taxon>
        <taxon>Clostridia</taxon>
        <taxon>Eubacteriales</taxon>
        <taxon>Clostridiaceae</taxon>
        <taxon>Clostridium</taxon>
    </lineage>
</organism>
<keyword evidence="2" id="KW-1133">Transmembrane helix</keyword>
<evidence type="ECO:0000313" key="4">
    <source>
        <dbReference type="Proteomes" id="UP000580568"/>
    </source>
</evidence>
<accession>A0A6V8SHK4</accession>
<evidence type="ECO:0000256" key="1">
    <source>
        <dbReference type="SAM" id="MobiDB-lite"/>
    </source>
</evidence>
<keyword evidence="4" id="KW-1185">Reference proteome</keyword>
<feature type="compositionally biased region" description="Low complexity" evidence="1">
    <location>
        <begin position="49"/>
        <end position="59"/>
    </location>
</feature>
<gene>
    <name evidence="3" type="ORF">bsdtw1_02808</name>
</gene>
<feature type="compositionally biased region" description="Basic and acidic residues" evidence="1">
    <location>
        <begin position="60"/>
        <end position="74"/>
    </location>
</feature>